<dbReference type="SMART" id="SM00173">
    <property type="entry name" value="RAS"/>
    <property type="match status" value="1"/>
</dbReference>
<dbReference type="GO" id="GO:0007165">
    <property type="term" value="P:signal transduction"/>
    <property type="evidence" value="ECO:0007669"/>
    <property type="project" value="InterPro"/>
</dbReference>
<dbReference type="PANTHER" id="PTHR24070">
    <property type="entry name" value="RAS, DI-RAS, AND RHEB FAMILY MEMBERS OF SMALL GTPASE SUPERFAMILY"/>
    <property type="match status" value="1"/>
</dbReference>
<evidence type="ECO:0000313" key="4">
    <source>
        <dbReference type="Proteomes" id="UP000014680"/>
    </source>
</evidence>
<dbReference type="VEuPathDB" id="AmoebaDB:EIN_119770"/>
<keyword evidence="4" id="KW-1185">Reference proteome</keyword>
<dbReference type="PRINTS" id="PR00449">
    <property type="entry name" value="RASTRNSFRMNG"/>
</dbReference>
<dbReference type="GeneID" id="14891276"/>
<dbReference type="EMBL" id="KB206391">
    <property type="protein sequence ID" value="ELP92293.1"/>
    <property type="molecule type" value="Genomic_DNA"/>
</dbReference>
<accession>L7FMX9</accession>
<dbReference type="OrthoDB" id="5239715at2759"/>
<dbReference type="Proteomes" id="UP000014680">
    <property type="component" value="Unassembled WGS sequence"/>
</dbReference>
<dbReference type="InterPro" id="IPR027417">
    <property type="entry name" value="P-loop_NTPase"/>
</dbReference>
<sequence length="209" mass="24467">MKLKQKILLIYSFVKMQRIKTFHTIVMGYVSSGRSAMIYQFCLNKFYDKIDTLTEKEFFKKVLLDRKFIPVSLFDHMTPQDPYDFVFEKIKNIDGFIIVYSITSKPSFIYACVIYEAILRNYLVESFPCVLCGTKSDLETQRSVSKEEGENIAKEWGVPFFEISTKNNVNITECFLAIINEILESKTNEELYEEIPLSETTKKKRCEIV</sequence>
<dbReference type="Gene3D" id="3.40.50.300">
    <property type="entry name" value="P-loop containing nucleotide triphosphate hydrolases"/>
    <property type="match status" value="1"/>
</dbReference>
<dbReference type="GO" id="GO:0016020">
    <property type="term" value="C:membrane"/>
    <property type="evidence" value="ECO:0007669"/>
    <property type="project" value="InterPro"/>
</dbReference>
<dbReference type="SMART" id="SM00175">
    <property type="entry name" value="RAB"/>
    <property type="match status" value="1"/>
</dbReference>
<proteinExistence type="predicted"/>
<keyword evidence="2" id="KW-0342">GTP-binding</keyword>
<dbReference type="AlphaFoldDB" id="L7FMX9"/>
<dbReference type="GO" id="GO:0005525">
    <property type="term" value="F:GTP binding"/>
    <property type="evidence" value="ECO:0007669"/>
    <property type="project" value="UniProtKB-KW"/>
</dbReference>
<dbReference type="RefSeq" id="XP_004259064.1">
    <property type="nucleotide sequence ID" value="XM_004259016.1"/>
</dbReference>
<dbReference type="KEGG" id="eiv:EIN_119770"/>
<evidence type="ECO:0000256" key="1">
    <source>
        <dbReference type="ARBA" id="ARBA00022741"/>
    </source>
</evidence>
<dbReference type="PROSITE" id="PS51419">
    <property type="entry name" value="RAB"/>
    <property type="match status" value="1"/>
</dbReference>
<evidence type="ECO:0000256" key="2">
    <source>
        <dbReference type="ARBA" id="ARBA00023134"/>
    </source>
</evidence>
<reference evidence="3 4" key="1">
    <citation type="submission" date="2012-10" db="EMBL/GenBank/DDBJ databases">
        <authorList>
            <person name="Zafar N."/>
            <person name="Inman J."/>
            <person name="Hall N."/>
            <person name="Lorenzi H."/>
            <person name="Caler E."/>
        </authorList>
    </citation>
    <scope>NUCLEOTIDE SEQUENCE [LARGE SCALE GENOMIC DNA]</scope>
    <source>
        <strain evidence="3 4">IP1</strain>
    </source>
</reference>
<dbReference type="InterPro" id="IPR020849">
    <property type="entry name" value="Small_GTPase_Ras-type"/>
</dbReference>
<dbReference type="GO" id="GO:0003924">
    <property type="term" value="F:GTPase activity"/>
    <property type="evidence" value="ECO:0007669"/>
    <property type="project" value="InterPro"/>
</dbReference>
<evidence type="ECO:0000313" key="3">
    <source>
        <dbReference type="EMBL" id="ELP92293.1"/>
    </source>
</evidence>
<dbReference type="InterPro" id="IPR001806">
    <property type="entry name" value="Small_GTPase"/>
</dbReference>
<name>L7FMX9_ENTIV</name>
<dbReference type="PROSITE" id="PS51421">
    <property type="entry name" value="RAS"/>
    <property type="match status" value="1"/>
</dbReference>
<gene>
    <name evidence="3" type="ORF">EIN_119770</name>
</gene>
<dbReference type="SUPFAM" id="SSF52540">
    <property type="entry name" value="P-loop containing nucleoside triphosphate hydrolases"/>
    <property type="match status" value="1"/>
</dbReference>
<protein>
    <submittedName>
        <fullName evidence="3">Uncharacterized protein</fullName>
    </submittedName>
</protein>
<dbReference type="Pfam" id="PF00071">
    <property type="entry name" value="Ras"/>
    <property type="match status" value="1"/>
</dbReference>
<organism evidence="3 4">
    <name type="scientific">Entamoeba invadens IP1</name>
    <dbReference type="NCBI Taxonomy" id="370355"/>
    <lineage>
        <taxon>Eukaryota</taxon>
        <taxon>Amoebozoa</taxon>
        <taxon>Evosea</taxon>
        <taxon>Archamoebae</taxon>
        <taxon>Mastigamoebida</taxon>
        <taxon>Entamoebidae</taxon>
        <taxon>Entamoeba</taxon>
    </lineage>
</organism>
<keyword evidence="1" id="KW-0547">Nucleotide-binding</keyword>